<feature type="domain" description="HTH LytTR-type" evidence="3">
    <location>
        <begin position="131"/>
        <end position="230"/>
    </location>
</feature>
<dbReference type="PROSITE" id="PS50930">
    <property type="entry name" value="HTH_LYTTR"/>
    <property type="match status" value="1"/>
</dbReference>
<dbReference type="GO" id="GO:0003677">
    <property type="term" value="F:DNA binding"/>
    <property type="evidence" value="ECO:0007669"/>
    <property type="project" value="UniProtKB-KW"/>
</dbReference>
<evidence type="ECO:0000256" key="1">
    <source>
        <dbReference type="PROSITE-ProRule" id="PRU00169"/>
    </source>
</evidence>
<evidence type="ECO:0000313" key="4">
    <source>
        <dbReference type="EMBL" id="HIX80434.1"/>
    </source>
</evidence>
<dbReference type="InterPro" id="IPR001789">
    <property type="entry name" value="Sig_transdc_resp-reg_receiver"/>
</dbReference>
<keyword evidence="1" id="KW-0597">Phosphoprotein</keyword>
<dbReference type="SMART" id="SM00850">
    <property type="entry name" value="LytTR"/>
    <property type="match status" value="1"/>
</dbReference>
<dbReference type="SMART" id="SM00448">
    <property type="entry name" value="REC"/>
    <property type="match status" value="1"/>
</dbReference>
<comment type="caution">
    <text evidence="4">The sequence shown here is derived from an EMBL/GenBank/DDBJ whole genome shotgun (WGS) entry which is preliminary data.</text>
</comment>
<dbReference type="InterPro" id="IPR046947">
    <property type="entry name" value="LytR-like"/>
</dbReference>
<dbReference type="GO" id="GO:0000156">
    <property type="term" value="F:phosphorelay response regulator activity"/>
    <property type="evidence" value="ECO:0007669"/>
    <property type="project" value="InterPro"/>
</dbReference>
<reference evidence="4" key="2">
    <citation type="submission" date="2021-04" db="EMBL/GenBank/DDBJ databases">
        <authorList>
            <person name="Gilroy R."/>
        </authorList>
    </citation>
    <scope>NUCLEOTIDE SEQUENCE</scope>
    <source>
        <strain evidence="4">ChiGjej1B1-14440</strain>
    </source>
</reference>
<accession>A0A9D1XJE8</accession>
<sequence>MNIAILDDDIDFVRKIQNDINEYFSMIDEKINIITLTENFKLINSLIMEPLDVIFLDIDLKDEYDGFSIAKILKKSFPNIIIIFVSSNNDFVFPALSIDFFQFIRKNSYDEDIPLVFSQLKEFYIQNCKKIILEVNKRKVLIKLNEIIYIMSIGHELFIKTISKEYTISSSLVKFMKKIDFKYLVQIQRNLVINLYFAEDVLRTNVILFDNTKYKVGRKYQDNLSRVYEEFLLR</sequence>
<evidence type="ECO:0000259" key="2">
    <source>
        <dbReference type="PROSITE" id="PS50110"/>
    </source>
</evidence>
<dbReference type="PROSITE" id="PS50110">
    <property type="entry name" value="RESPONSE_REGULATORY"/>
    <property type="match status" value="1"/>
</dbReference>
<dbReference type="PANTHER" id="PTHR37299">
    <property type="entry name" value="TRANSCRIPTIONAL REGULATOR-RELATED"/>
    <property type="match status" value="1"/>
</dbReference>
<dbReference type="Gene3D" id="2.40.50.1020">
    <property type="entry name" value="LytTr DNA-binding domain"/>
    <property type="match status" value="1"/>
</dbReference>
<gene>
    <name evidence="4" type="ORF">H9980_00455</name>
</gene>
<dbReference type="Pfam" id="PF04397">
    <property type="entry name" value="LytTR"/>
    <property type="match status" value="1"/>
</dbReference>
<evidence type="ECO:0000259" key="3">
    <source>
        <dbReference type="PROSITE" id="PS50930"/>
    </source>
</evidence>
<name>A0A9D1XJE8_9FIRM</name>
<dbReference type="SUPFAM" id="SSF52172">
    <property type="entry name" value="CheY-like"/>
    <property type="match status" value="1"/>
</dbReference>
<organism evidence="4 5">
    <name type="scientific">Candidatus Erysipelatoclostridium merdavium</name>
    <dbReference type="NCBI Taxonomy" id="2838566"/>
    <lineage>
        <taxon>Bacteria</taxon>
        <taxon>Bacillati</taxon>
        <taxon>Bacillota</taxon>
        <taxon>Erysipelotrichia</taxon>
        <taxon>Erysipelotrichales</taxon>
        <taxon>Erysipelotrichales incertae sedis</taxon>
    </lineage>
</organism>
<protein>
    <submittedName>
        <fullName evidence="4">LytTR family transcriptional regulator DNA-binding domain-containing protein</fullName>
    </submittedName>
</protein>
<feature type="domain" description="Response regulatory" evidence="2">
    <location>
        <begin position="2"/>
        <end position="121"/>
    </location>
</feature>
<dbReference type="Proteomes" id="UP000886724">
    <property type="component" value="Unassembled WGS sequence"/>
</dbReference>
<proteinExistence type="predicted"/>
<dbReference type="InterPro" id="IPR007492">
    <property type="entry name" value="LytTR_DNA-bd_dom"/>
</dbReference>
<dbReference type="Pfam" id="PF00072">
    <property type="entry name" value="Response_reg"/>
    <property type="match status" value="1"/>
</dbReference>
<dbReference type="InterPro" id="IPR011006">
    <property type="entry name" value="CheY-like_superfamily"/>
</dbReference>
<evidence type="ECO:0000313" key="5">
    <source>
        <dbReference type="Proteomes" id="UP000886724"/>
    </source>
</evidence>
<feature type="modified residue" description="4-aspartylphosphate" evidence="1">
    <location>
        <position position="57"/>
    </location>
</feature>
<dbReference type="Gene3D" id="3.40.50.2300">
    <property type="match status" value="1"/>
</dbReference>
<reference evidence="4" key="1">
    <citation type="journal article" date="2021" name="PeerJ">
        <title>Extensive microbial diversity within the chicken gut microbiome revealed by metagenomics and culture.</title>
        <authorList>
            <person name="Gilroy R."/>
            <person name="Ravi A."/>
            <person name="Getino M."/>
            <person name="Pursley I."/>
            <person name="Horton D.L."/>
            <person name="Alikhan N.F."/>
            <person name="Baker D."/>
            <person name="Gharbi K."/>
            <person name="Hall N."/>
            <person name="Watson M."/>
            <person name="Adriaenssens E.M."/>
            <person name="Foster-Nyarko E."/>
            <person name="Jarju S."/>
            <person name="Secka A."/>
            <person name="Antonio M."/>
            <person name="Oren A."/>
            <person name="Chaudhuri R.R."/>
            <person name="La Ragione R."/>
            <person name="Hildebrand F."/>
            <person name="Pallen M.J."/>
        </authorList>
    </citation>
    <scope>NUCLEOTIDE SEQUENCE</scope>
    <source>
        <strain evidence="4">ChiGjej1B1-14440</strain>
    </source>
</reference>
<keyword evidence="4" id="KW-0238">DNA-binding</keyword>
<dbReference type="AlphaFoldDB" id="A0A9D1XJE8"/>
<dbReference type="PANTHER" id="PTHR37299:SF1">
    <property type="entry name" value="STAGE 0 SPORULATION PROTEIN A HOMOLOG"/>
    <property type="match status" value="1"/>
</dbReference>
<dbReference type="EMBL" id="DXET01000014">
    <property type="protein sequence ID" value="HIX80434.1"/>
    <property type="molecule type" value="Genomic_DNA"/>
</dbReference>